<comment type="catalytic activity">
    <reaction evidence="1">
        <text>[protein]-peptidylproline (omega=180) = [protein]-peptidylproline (omega=0)</text>
        <dbReference type="Rhea" id="RHEA:16237"/>
        <dbReference type="Rhea" id="RHEA-COMP:10747"/>
        <dbReference type="Rhea" id="RHEA-COMP:10748"/>
        <dbReference type="ChEBI" id="CHEBI:83833"/>
        <dbReference type="ChEBI" id="CHEBI:83834"/>
        <dbReference type="EC" id="5.2.1.8"/>
    </reaction>
</comment>
<keyword evidence="4 6" id="KW-0697">Rotamase</keyword>
<dbReference type="Gene3D" id="1.10.8.1040">
    <property type="match status" value="1"/>
</dbReference>
<proteinExistence type="predicted"/>
<dbReference type="PROSITE" id="PS51257">
    <property type="entry name" value="PROKAR_LIPOPROTEIN"/>
    <property type="match status" value="1"/>
</dbReference>
<protein>
    <recommendedName>
        <fullName evidence="2">peptidylprolyl isomerase</fullName>
        <ecNumber evidence="2">5.2.1.8</ecNumber>
    </recommendedName>
</protein>
<reference evidence="8 9" key="1">
    <citation type="journal article" date="2016" name="Nat. Commun.">
        <title>Thousands of microbial genomes shed light on interconnected biogeochemical processes in an aquifer system.</title>
        <authorList>
            <person name="Anantharaman K."/>
            <person name="Brown C.T."/>
            <person name="Hug L.A."/>
            <person name="Sharon I."/>
            <person name="Castelle C.J."/>
            <person name="Probst A.J."/>
            <person name="Thomas B.C."/>
            <person name="Singh A."/>
            <person name="Wilkins M.J."/>
            <person name="Karaoz U."/>
            <person name="Brodie E.L."/>
            <person name="Williams K.H."/>
            <person name="Hubbard S.S."/>
            <person name="Banfield J.F."/>
        </authorList>
    </citation>
    <scope>NUCLEOTIDE SEQUENCE [LARGE SCALE GENOMIC DNA]</scope>
</reference>
<dbReference type="PROSITE" id="PS01096">
    <property type="entry name" value="PPIC_PPIASE_1"/>
    <property type="match status" value="1"/>
</dbReference>
<keyword evidence="3" id="KW-0732">Signal</keyword>
<dbReference type="EMBL" id="MFFM01000038">
    <property type="protein sequence ID" value="OGF10525.1"/>
    <property type="molecule type" value="Genomic_DNA"/>
</dbReference>
<sequence>MKRILISLAVLGLAVFGCGKKSSDQPAIARVNQAVLVQQDFNDILPEGMTNVTPAQKEEFVRRWVNTELFYQEAQKKGLDKEPKIAKQIRDLQKEILANQFIQKEIVEKLKVSDTEAKEYFEAHQEEYQAEVKLSQILTATEDQAQMVKASLDNGEDFAKLAREKSLDPTTKDKGGDLGIYLRRGSGQIPIDFEEKVFSLKKGGISEPIKLSDGYHIMKVTDRRPSQSVKFEDIREDLVYGLTMLRQKTRFDNISDSLRLASKVESHPELIK</sequence>
<evidence type="ECO:0000313" key="8">
    <source>
        <dbReference type="EMBL" id="OGF10525.1"/>
    </source>
</evidence>
<evidence type="ECO:0000256" key="3">
    <source>
        <dbReference type="ARBA" id="ARBA00022729"/>
    </source>
</evidence>
<accession>A0A1F5R808</accession>
<dbReference type="InterPro" id="IPR000297">
    <property type="entry name" value="PPIase_PpiC"/>
</dbReference>
<evidence type="ECO:0000259" key="7">
    <source>
        <dbReference type="PROSITE" id="PS50198"/>
    </source>
</evidence>
<gene>
    <name evidence="8" type="ORF">A2024_09265</name>
</gene>
<evidence type="ECO:0000256" key="4">
    <source>
        <dbReference type="ARBA" id="ARBA00023110"/>
    </source>
</evidence>
<dbReference type="EC" id="5.2.1.8" evidence="2"/>
<evidence type="ECO:0000256" key="5">
    <source>
        <dbReference type="ARBA" id="ARBA00023235"/>
    </source>
</evidence>
<dbReference type="AlphaFoldDB" id="A0A1F5R808"/>
<name>A0A1F5R808_9BACT</name>
<dbReference type="InterPro" id="IPR023058">
    <property type="entry name" value="PPIase_PpiC_CS"/>
</dbReference>
<organism evidence="8 9">
    <name type="scientific">Candidatus Edwardsbacteria bacterium GWF2_54_11</name>
    <dbReference type="NCBI Taxonomy" id="1817851"/>
    <lineage>
        <taxon>Bacteria</taxon>
        <taxon>Candidatus Edwardsiibacteriota</taxon>
    </lineage>
</organism>
<evidence type="ECO:0000256" key="1">
    <source>
        <dbReference type="ARBA" id="ARBA00000971"/>
    </source>
</evidence>
<evidence type="ECO:0000256" key="2">
    <source>
        <dbReference type="ARBA" id="ARBA00013194"/>
    </source>
</evidence>
<dbReference type="Gene3D" id="3.10.50.40">
    <property type="match status" value="1"/>
</dbReference>
<keyword evidence="5 6" id="KW-0413">Isomerase</keyword>
<dbReference type="GO" id="GO:0003755">
    <property type="term" value="F:peptidyl-prolyl cis-trans isomerase activity"/>
    <property type="evidence" value="ECO:0007669"/>
    <property type="project" value="UniProtKB-KW"/>
</dbReference>
<dbReference type="InterPro" id="IPR050245">
    <property type="entry name" value="PrsA_foldase"/>
</dbReference>
<dbReference type="InterPro" id="IPR027304">
    <property type="entry name" value="Trigger_fact/SurA_dom_sf"/>
</dbReference>
<dbReference type="PROSITE" id="PS50198">
    <property type="entry name" value="PPIC_PPIASE_2"/>
    <property type="match status" value="1"/>
</dbReference>
<dbReference type="PANTHER" id="PTHR47245:SF1">
    <property type="entry name" value="FOLDASE PROTEIN PRSA"/>
    <property type="match status" value="1"/>
</dbReference>
<comment type="caution">
    <text evidence="8">The sequence shown here is derived from an EMBL/GenBank/DDBJ whole genome shotgun (WGS) entry which is preliminary data.</text>
</comment>
<dbReference type="Pfam" id="PF13145">
    <property type="entry name" value="Rotamase_2"/>
    <property type="match status" value="1"/>
</dbReference>
<evidence type="ECO:0000313" key="9">
    <source>
        <dbReference type="Proteomes" id="UP000177230"/>
    </source>
</evidence>
<dbReference type="Proteomes" id="UP000177230">
    <property type="component" value="Unassembled WGS sequence"/>
</dbReference>
<feature type="domain" description="PpiC" evidence="7">
    <location>
        <begin position="129"/>
        <end position="222"/>
    </location>
</feature>
<evidence type="ECO:0000256" key="6">
    <source>
        <dbReference type="PROSITE-ProRule" id="PRU00278"/>
    </source>
</evidence>
<dbReference type="SUPFAM" id="SSF54534">
    <property type="entry name" value="FKBP-like"/>
    <property type="match status" value="1"/>
</dbReference>
<dbReference type="PANTHER" id="PTHR47245">
    <property type="entry name" value="PEPTIDYLPROLYL ISOMERASE"/>
    <property type="match status" value="1"/>
</dbReference>
<dbReference type="SUPFAM" id="SSF109998">
    <property type="entry name" value="Triger factor/SurA peptide-binding domain-like"/>
    <property type="match status" value="1"/>
</dbReference>
<dbReference type="InterPro" id="IPR046357">
    <property type="entry name" value="PPIase_dom_sf"/>
</dbReference>